<feature type="chain" id="PRO_5045700668" evidence="1">
    <location>
        <begin position="20"/>
        <end position="194"/>
    </location>
</feature>
<evidence type="ECO:0000313" key="3">
    <source>
        <dbReference type="Proteomes" id="UP001317001"/>
    </source>
</evidence>
<dbReference type="PROSITE" id="PS51257">
    <property type="entry name" value="PROKAR_LIPOPROTEIN"/>
    <property type="match status" value="1"/>
</dbReference>
<gene>
    <name evidence="2" type="ORF">NPX36_03485</name>
</gene>
<reference evidence="2 3" key="1">
    <citation type="submission" date="2022-08" db="EMBL/GenBank/DDBJ databases">
        <title>Myroides zhujiangensis sp. nov., a novel bacterium isolated from sediment in the Pearl River Estuary.</title>
        <authorList>
            <person name="Cui L."/>
        </authorList>
    </citation>
    <scope>NUCLEOTIDE SEQUENCE [LARGE SCALE GENOMIC DNA]</scope>
    <source>
        <strain evidence="2 3">SCSIO 72103</strain>
    </source>
</reference>
<accession>A0ABY5NU55</accession>
<proteinExistence type="predicted"/>
<keyword evidence="3" id="KW-1185">Reference proteome</keyword>
<dbReference type="EMBL" id="CP102382">
    <property type="protein sequence ID" value="UUV22120.1"/>
    <property type="molecule type" value="Genomic_DNA"/>
</dbReference>
<evidence type="ECO:0000256" key="1">
    <source>
        <dbReference type="SAM" id="SignalP"/>
    </source>
</evidence>
<keyword evidence="1" id="KW-0732">Signal</keyword>
<dbReference type="RefSeq" id="WP_257500037.1">
    <property type="nucleotide sequence ID" value="NZ_CP102382.1"/>
</dbReference>
<organism evidence="2 3">
    <name type="scientific">Paenimyroides aestuarii</name>
    <dbReference type="NCBI Taxonomy" id="2968490"/>
    <lineage>
        <taxon>Bacteria</taxon>
        <taxon>Pseudomonadati</taxon>
        <taxon>Bacteroidota</taxon>
        <taxon>Flavobacteriia</taxon>
        <taxon>Flavobacteriales</taxon>
        <taxon>Flavobacteriaceae</taxon>
        <taxon>Paenimyroides</taxon>
    </lineage>
</organism>
<name>A0ABY5NU55_9FLAO</name>
<dbReference type="Pfam" id="PF19765">
    <property type="entry name" value="DUF6252"/>
    <property type="match status" value="1"/>
</dbReference>
<protein>
    <submittedName>
        <fullName evidence="2">DUF6252 family protein</fullName>
    </submittedName>
</protein>
<evidence type="ECO:0000313" key="2">
    <source>
        <dbReference type="EMBL" id="UUV22120.1"/>
    </source>
</evidence>
<dbReference type="Proteomes" id="UP001317001">
    <property type="component" value="Chromosome"/>
</dbReference>
<dbReference type="InterPro" id="IPR046219">
    <property type="entry name" value="DUF6252"/>
</dbReference>
<feature type="signal peptide" evidence="1">
    <location>
        <begin position="1"/>
        <end position="19"/>
    </location>
</feature>
<sequence>MKKIFLLFAVALLIIACNKDDEAPQPTPEPTEIEKLPPATQTGANKVGCLLNGKAFLPSGTNPTGGNPNPYCAYYHDAFVLSFSIVRNENNTSMEGTESIAIHSSNVILEESKTYSLKINDQRAGYLITKRSPKSDRYDTTEEQVGEFHITKLDKEKNIISGTFWFDAVNEQGKKVEIREGRFDMVFEGWAGKV</sequence>